<dbReference type="Pfam" id="PF10368">
    <property type="entry name" value="YkyA"/>
    <property type="match status" value="1"/>
</dbReference>
<gene>
    <name evidence="2" type="ORF">SAMN05216389_10891</name>
</gene>
<dbReference type="AlphaFoldDB" id="A0A1I0DA13"/>
<dbReference type="SUPFAM" id="SSF140423">
    <property type="entry name" value="MW0975(SA0943)-like"/>
    <property type="match status" value="1"/>
</dbReference>
<dbReference type="OrthoDB" id="2576511at2"/>
<dbReference type="EMBL" id="FOHE01000008">
    <property type="protein sequence ID" value="SET29117.1"/>
    <property type="molecule type" value="Genomic_DNA"/>
</dbReference>
<proteinExistence type="predicted"/>
<feature type="coiled-coil region" evidence="1">
    <location>
        <begin position="36"/>
        <end position="110"/>
    </location>
</feature>
<name>A0A1I0DA13_9BACI</name>
<organism evidence="2 3">
    <name type="scientific">Oceanobacillus limi</name>
    <dbReference type="NCBI Taxonomy" id="930131"/>
    <lineage>
        <taxon>Bacteria</taxon>
        <taxon>Bacillati</taxon>
        <taxon>Bacillota</taxon>
        <taxon>Bacilli</taxon>
        <taxon>Bacillales</taxon>
        <taxon>Bacillaceae</taxon>
        <taxon>Oceanobacillus</taxon>
    </lineage>
</organism>
<dbReference type="Proteomes" id="UP000198618">
    <property type="component" value="Unassembled WGS sequence"/>
</dbReference>
<evidence type="ECO:0000313" key="2">
    <source>
        <dbReference type="EMBL" id="SET29117.1"/>
    </source>
</evidence>
<accession>A0A1I0DA13</accession>
<dbReference type="InterPro" id="IPR019454">
    <property type="entry name" value="Lipoprot_YkyA-like"/>
</dbReference>
<keyword evidence="2" id="KW-0449">Lipoprotein</keyword>
<dbReference type="RefSeq" id="WP_090869509.1">
    <property type="nucleotide sequence ID" value="NZ_FOHE01000008.1"/>
</dbReference>
<keyword evidence="1" id="KW-0175">Coiled coil</keyword>
<protein>
    <submittedName>
        <fullName evidence="2">Putative cell-wall binding lipoprotein</fullName>
    </submittedName>
</protein>
<dbReference type="Gene3D" id="1.20.120.570">
    <property type="entry name" value="YkyA-like"/>
    <property type="match status" value="1"/>
</dbReference>
<dbReference type="InterPro" id="IPR036785">
    <property type="entry name" value="YkyA-like_sf"/>
</dbReference>
<evidence type="ECO:0000313" key="3">
    <source>
        <dbReference type="Proteomes" id="UP000198618"/>
    </source>
</evidence>
<keyword evidence="3" id="KW-1185">Reference proteome</keyword>
<sequence>MRIKKLFLILIFTTFFILSACGESIDTQVYNHLEKAVSLEEGFEQQQTSINELEKQEQSIYEEIIDLGMDDFEKIQELSNEAISVIDERKEKIELEKNSIEDSREEFLNTEELINEIDDDSVKEKANEMYDAMVERYKSYDVLYEKYMKSLTLEKELYEMLQKEEMDQDTVTEHIETINESYQDVIQANETFNSHTMEYNKLKKEYYNVADITVNYDEDES</sequence>
<evidence type="ECO:0000256" key="1">
    <source>
        <dbReference type="SAM" id="Coils"/>
    </source>
</evidence>
<dbReference type="PROSITE" id="PS51257">
    <property type="entry name" value="PROKAR_LIPOPROTEIN"/>
    <property type="match status" value="1"/>
</dbReference>
<reference evidence="2 3" key="1">
    <citation type="submission" date="2016-10" db="EMBL/GenBank/DDBJ databases">
        <authorList>
            <person name="de Groot N.N."/>
        </authorList>
    </citation>
    <scope>NUCLEOTIDE SEQUENCE [LARGE SCALE GENOMIC DNA]</scope>
    <source>
        <strain evidence="2 3">IBRC-M 10780</strain>
    </source>
</reference>
<dbReference type="STRING" id="930131.SAMN05216389_10891"/>